<evidence type="ECO:0000313" key="5">
    <source>
        <dbReference type="EMBL" id="NYH96650.1"/>
    </source>
</evidence>
<comment type="caution">
    <text evidence="5">The sequence shown here is derived from an EMBL/GenBank/DDBJ whole genome shotgun (WGS) entry which is preliminary data.</text>
</comment>
<dbReference type="EMBL" id="JACBZF010000006">
    <property type="protein sequence ID" value="NYH96650.1"/>
    <property type="molecule type" value="Genomic_DNA"/>
</dbReference>
<feature type="domain" description="CBS" evidence="4">
    <location>
        <begin position="95"/>
        <end position="150"/>
    </location>
</feature>
<feature type="domain" description="BON" evidence="3">
    <location>
        <begin position="158"/>
        <end position="226"/>
    </location>
</feature>
<dbReference type="Pfam" id="PF04972">
    <property type="entry name" value="BON"/>
    <property type="match status" value="1"/>
</dbReference>
<dbReference type="CDD" id="cd02205">
    <property type="entry name" value="CBS_pair_SF"/>
    <property type="match status" value="1"/>
</dbReference>
<dbReference type="PROSITE" id="PS50914">
    <property type="entry name" value="BON"/>
    <property type="match status" value="1"/>
</dbReference>
<accession>A0A7Z0BWQ8</accession>
<dbReference type="SMART" id="SM00116">
    <property type="entry name" value="CBS"/>
    <property type="match status" value="2"/>
</dbReference>
<evidence type="ECO:0000313" key="6">
    <source>
        <dbReference type="Proteomes" id="UP000522081"/>
    </source>
</evidence>
<reference evidence="5 6" key="1">
    <citation type="submission" date="2020-07" db="EMBL/GenBank/DDBJ databases">
        <title>Genomic Encyclopedia of Type Strains, Phase IV (KMG-IV): sequencing the most valuable type-strain genomes for metagenomic binning, comparative biology and taxonomic classification.</title>
        <authorList>
            <person name="Goeker M."/>
        </authorList>
    </citation>
    <scope>NUCLEOTIDE SEQUENCE [LARGE SCALE GENOMIC DNA]</scope>
    <source>
        <strain evidence="5 6">DSM 29043</strain>
    </source>
</reference>
<dbReference type="Pfam" id="PF00571">
    <property type="entry name" value="CBS"/>
    <property type="match status" value="2"/>
</dbReference>
<dbReference type="AlphaFoldDB" id="A0A7Z0BWQ8"/>
<dbReference type="PANTHER" id="PTHR43080:SF26">
    <property type="entry name" value="REGULATORY PROTEIN"/>
    <property type="match status" value="1"/>
</dbReference>
<dbReference type="SUPFAM" id="SSF54631">
    <property type="entry name" value="CBS-domain pair"/>
    <property type="match status" value="1"/>
</dbReference>
<dbReference type="InterPro" id="IPR046342">
    <property type="entry name" value="CBS_dom_sf"/>
</dbReference>
<keyword evidence="1 2" id="KW-0129">CBS domain</keyword>
<evidence type="ECO:0000259" key="4">
    <source>
        <dbReference type="PROSITE" id="PS51371"/>
    </source>
</evidence>
<gene>
    <name evidence="5" type="ORF">FHS75_003001</name>
</gene>
<dbReference type="CDD" id="cd04586">
    <property type="entry name" value="CBS_pair_BON_assoc"/>
    <property type="match status" value="1"/>
</dbReference>
<dbReference type="InterPro" id="IPR017080">
    <property type="entry name" value="UCP036990_CBS_BON"/>
</dbReference>
<dbReference type="PANTHER" id="PTHR43080">
    <property type="entry name" value="CBS DOMAIN-CONTAINING PROTEIN CBSX3, MITOCHONDRIAL"/>
    <property type="match status" value="1"/>
</dbReference>
<protein>
    <submittedName>
        <fullName evidence="5">CBS domain-containing protein</fullName>
    </submittedName>
</protein>
<keyword evidence="6" id="KW-1185">Reference proteome</keyword>
<feature type="domain" description="CBS" evidence="4">
    <location>
        <begin position="8"/>
        <end position="65"/>
    </location>
</feature>
<evidence type="ECO:0000256" key="1">
    <source>
        <dbReference type="ARBA" id="ARBA00023122"/>
    </source>
</evidence>
<evidence type="ECO:0000259" key="3">
    <source>
        <dbReference type="PROSITE" id="PS50914"/>
    </source>
</evidence>
<dbReference type="RefSeq" id="WP_218845287.1">
    <property type="nucleotide sequence ID" value="NZ_BMGF01000007.1"/>
</dbReference>
<dbReference type="Gene3D" id="3.30.1340.30">
    <property type="match status" value="1"/>
</dbReference>
<sequence length="237" mass="25828">MMKMKHIMTPSVISVTPETPIPEVARLLLERHISAVPVIDTNGELRGIVSEGDLLRRTEDGSHPHGSWWLRHFSKRGASAADYVKARGRFAADVMTPGVVTVTEDSLSSEVAHLLETQRIKRVPVMREDKVVGIVSRADLIRGLAAGKDMASPSVSVADETIREQLLKELEQADWAPSYGISVIVADGTVRIWGLVDSQDQVDALRVAAENVPGVKGLELSVESMPPYAWGAYGWVA</sequence>
<proteinExistence type="predicted"/>
<dbReference type="InterPro" id="IPR007055">
    <property type="entry name" value="BON_dom"/>
</dbReference>
<organism evidence="5 6">
    <name type="scientific">Novosphingobium marinum</name>
    <dbReference type="NCBI Taxonomy" id="1514948"/>
    <lineage>
        <taxon>Bacteria</taxon>
        <taxon>Pseudomonadati</taxon>
        <taxon>Pseudomonadota</taxon>
        <taxon>Alphaproteobacteria</taxon>
        <taxon>Sphingomonadales</taxon>
        <taxon>Sphingomonadaceae</taxon>
        <taxon>Novosphingobium</taxon>
    </lineage>
</organism>
<dbReference type="PIRSF" id="PIRSF036990">
    <property type="entry name" value="UCP036990_CBS_BON"/>
    <property type="match status" value="1"/>
</dbReference>
<dbReference type="Gene3D" id="3.10.580.10">
    <property type="entry name" value="CBS-domain"/>
    <property type="match status" value="1"/>
</dbReference>
<dbReference type="Proteomes" id="UP000522081">
    <property type="component" value="Unassembled WGS sequence"/>
</dbReference>
<name>A0A7Z0BWQ8_9SPHN</name>
<dbReference type="InterPro" id="IPR051257">
    <property type="entry name" value="Diverse_CBS-Domain"/>
</dbReference>
<dbReference type="InterPro" id="IPR000644">
    <property type="entry name" value="CBS_dom"/>
</dbReference>
<dbReference type="PROSITE" id="PS51371">
    <property type="entry name" value="CBS"/>
    <property type="match status" value="2"/>
</dbReference>
<evidence type="ECO:0000256" key="2">
    <source>
        <dbReference type="PROSITE-ProRule" id="PRU00703"/>
    </source>
</evidence>